<protein>
    <submittedName>
        <fullName evidence="1">Uncharacterized protein</fullName>
    </submittedName>
</protein>
<dbReference type="AlphaFoldDB" id="A0A445BIB2"/>
<proteinExistence type="predicted"/>
<keyword evidence="2" id="KW-1185">Reference proteome</keyword>
<dbReference type="EMBL" id="SDMP01000009">
    <property type="protein sequence ID" value="RYR38422.1"/>
    <property type="molecule type" value="Genomic_DNA"/>
</dbReference>
<reference evidence="1 2" key="1">
    <citation type="submission" date="2019-01" db="EMBL/GenBank/DDBJ databases">
        <title>Sequencing of cultivated peanut Arachis hypogaea provides insights into genome evolution and oil improvement.</title>
        <authorList>
            <person name="Chen X."/>
        </authorList>
    </citation>
    <scope>NUCLEOTIDE SEQUENCE [LARGE SCALE GENOMIC DNA]</scope>
    <source>
        <strain evidence="2">cv. Fuhuasheng</strain>
        <tissue evidence="1">Leaves</tissue>
    </source>
</reference>
<comment type="caution">
    <text evidence="1">The sequence shown here is derived from an EMBL/GenBank/DDBJ whole genome shotgun (WGS) entry which is preliminary data.</text>
</comment>
<name>A0A445BIB2_ARAHY</name>
<sequence>MGGSLHKWRLVHKGEGIEEVYMEVVGEADYGSNNVRVMVVHKVGCEMGMEVDPIEVIGDVVRLEGVVVEKNFEVQASPFSLLEHATLFARDLWFNKSPIQSWLNVFSAHFHIDQAAKFVPGPIMLIVMSFTRSKPGLRAVRKIGRNLSENVQETPEETGEVVQDSMEEEDFVKDDTSEEIVFTVNNVAMLTFDLNKTPEENGVF</sequence>
<gene>
    <name evidence="1" type="ORF">Ahy_A09g043462</name>
</gene>
<accession>A0A445BIB2</accession>
<evidence type="ECO:0000313" key="2">
    <source>
        <dbReference type="Proteomes" id="UP000289738"/>
    </source>
</evidence>
<dbReference type="Proteomes" id="UP000289738">
    <property type="component" value="Chromosome A09"/>
</dbReference>
<evidence type="ECO:0000313" key="1">
    <source>
        <dbReference type="EMBL" id="RYR38422.1"/>
    </source>
</evidence>
<organism evidence="1 2">
    <name type="scientific">Arachis hypogaea</name>
    <name type="common">Peanut</name>
    <dbReference type="NCBI Taxonomy" id="3818"/>
    <lineage>
        <taxon>Eukaryota</taxon>
        <taxon>Viridiplantae</taxon>
        <taxon>Streptophyta</taxon>
        <taxon>Embryophyta</taxon>
        <taxon>Tracheophyta</taxon>
        <taxon>Spermatophyta</taxon>
        <taxon>Magnoliopsida</taxon>
        <taxon>eudicotyledons</taxon>
        <taxon>Gunneridae</taxon>
        <taxon>Pentapetalae</taxon>
        <taxon>rosids</taxon>
        <taxon>fabids</taxon>
        <taxon>Fabales</taxon>
        <taxon>Fabaceae</taxon>
        <taxon>Papilionoideae</taxon>
        <taxon>50 kb inversion clade</taxon>
        <taxon>dalbergioids sensu lato</taxon>
        <taxon>Dalbergieae</taxon>
        <taxon>Pterocarpus clade</taxon>
        <taxon>Arachis</taxon>
    </lineage>
</organism>